<evidence type="ECO:0000256" key="1">
    <source>
        <dbReference type="ARBA" id="ARBA00008601"/>
    </source>
</evidence>
<dbReference type="PANTHER" id="PTHR10159">
    <property type="entry name" value="DUAL SPECIFICITY PROTEIN PHOSPHATASE"/>
    <property type="match status" value="1"/>
</dbReference>
<evidence type="ECO:0000256" key="3">
    <source>
        <dbReference type="ARBA" id="ARBA00022801"/>
    </source>
</evidence>
<dbReference type="InterPro" id="IPR000340">
    <property type="entry name" value="Dual-sp_phosphatase_cat-dom"/>
</dbReference>
<dbReference type="InterPro" id="IPR029021">
    <property type="entry name" value="Prot-tyrosine_phosphatase-like"/>
</dbReference>
<dbReference type="EC" id="3.1.3.48" evidence="2"/>
<reference evidence="8" key="1">
    <citation type="submission" date="2021-01" db="UniProtKB">
        <authorList>
            <consortium name="EnsemblMetazoa"/>
        </authorList>
    </citation>
    <scope>IDENTIFICATION</scope>
</reference>
<dbReference type="PROSITE" id="PS50056">
    <property type="entry name" value="TYR_PHOSPHATASE_2"/>
    <property type="match status" value="1"/>
</dbReference>
<dbReference type="GO" id="GO:0043409">
    <property type="term" value="P:negative regulation of MAPK cascade"/>
    <property type="evidence" value="ECO:0007669"/>
    <property type="project" value="TreeGrafter"/>
</dbReference>
<dbReference type="PANTHER" id="PTHR10159:SF533">
    <property type="entry name" value="TYROSINE-PROTEIN PHOSPHATASE VHP-1"/>
    <property type="match status" value="1"/>
</dbReference>
<feature type="domain" description="Tyrosine-protein phosphatase" evidence="5">
    <location>
        <begin position="166"/>
        <end position="276"/>
    </location>
</feature>
<evidence type="ECO:0000313" key="9">
    <source>
        <dbReference type="Proteomes" id="UP000594262"/>
    </source>
</evidence>
<dbReference type="Gene3D" id="3.90.190.10">
    <property type="entry name" value="Protein tyrosine phosphatase superfamily"/>
    <property type="match status" value="1"/>
</dbReference>
<dbReference type="GO" id="GO:0017017">
    <property type="term" value="F:MAP kinase tyrosine/serine/threonine phosphatase activity"/>
    <property type="evidence" value="ECO:0007669"/>
    <property type="project" value="InterPro"/>
</dbReference>
<dbReference type="PRINTS" id="PR01764">
    <property type="entry name" value="MAPKPHPHTASE"/>
</dbReference>
<dbReference type="Pfam" id="PF00581">
    <property type="entry name" value="Rhodanese"/>
    <property type="match status" value="1"/>
</dbReference>
<dbReference type="GO" id="GO:0008330">
    <property type="term" value="F:protein tyrosine/threonine phosphatase activity"/>
    <property type="evidence" value="ECO:0007669"/>
    <property type="project" value="TreeGrafter"/>
</dbReference>
<evidence type="ECO:0000259" key="7">
    <source>
        <dbReference type="PROSITE" id="PS50206"/>
    </source>
</evidence>
<dbReference type="InterPro" id="IPR020422">
    <property type="entry name" value="TYR_PHOSPHATASE_DUAL_dom"/>
</dbReference>
<dbReference type="GO" id="GO:0033550">
    <property type="term" value="F:MAP kinase tyrosine phosphatase activity"/>
    <property type="evidence" value="ECO:0007669"/>
    <property type="project" value="TreeGrafter"/>
</dbReference>
<evidence type="ECO:0000256" key="2">
    <source>
        <dbReference type="ARBA" id="ARBA00013064"/>
    </source>
</evidence>
<dbReference type="OrthoDB" id="426001at2759"/>
<feature type="domain" description="Tyrosine specific protein phosphatases" evidence="6">
    <location>
        <begin position="235"/>
        <end position="276"/>
    </location>
</feature>
<dbReference type="InterPro" id="IPR001763">
    <property type="entry name" value="Rhodanese-like_dom"/>
</dbReference>
<dbReference type="InterPro" id="IPR016130">
    <property type="entry name" value="Tyr_Pase_AS"/>
</dbReference>
<dbReference type="AlphaFoldDB" id="A0A7M5WWS7"/>
<organism evidence="8 9">
    <name type="scientific">Clytia hemisphaerica</name>
    <dbReference type="NCBI Taxonomy" id="252671"/>
    <lineage>
        <taxon>Eukaryota</taxon>
        <taxon>Metazoa</taxon>
        <taxon>Cnidaria</taxon>
        <taxon>Hydrozoa</taxon>
        <taxon>Hydroidolina</taxon>
        <taxon>Leptothecata</taxon>
        <taxon>Obeliida</taxon>
        <taxon>Clytiidae</taxon>
        <taxon>Clytia</taxon>
    </lineage>
</organism>
<dbReference type="CDD" id="cd01446">
    <property type="entry name" value="DSP_MapKP"/>
    <property type="match status" value="1"/>
</dbReference>
<dbReference type="PROSITE" id="PS50054">
    <property type="entry name" value="TYR_PHOSPHATASE_DUAL"/>
    <property type="match status" value="1"/>
</dbReference>
<dbReference type="GO" id="GO:0005737">
    <property type="term" value="C:cytoplasm"/>
    <property type="evidence" value="ECO:0007669"/>
    <property type="project" value="TreeGrafter"/>
</dbReference>
<keyword evidence="4" id="KW-0904">Protein phosphatase</keyword>
<dbReference type="EnsemblMetazoa" id="CLYHEMT014409.3">
    <property type="protein sequence ID" value="CLYHEMP014409.3"/>
    <property type="gene ID" value="CLYHEMG014409"/>
</dbReference>
<dbReference type="SMART" id="SM00450">
    <property type="entry name" value="RHOD"/>
    <property type="match status" value="1"/>
</dbReference>
<dbReference type="InterPro" id="IPR036873">
    <property type="entry name" value="Rhodanese-like_dom_sf"/>
</dbReference>
<dbReference type="PROSITE" id="PS50206">
    <property type="entry name" value="RHODANESE_3"/>
    <property type="match status" value="1"/>
</dbReference>
<feature type="domain" description="Rhodanese" evidence="7">
    <location>
        <begin position="29"/>
        <end position="141"/>
    </location>
</feature>
<evidence type="ECO:0000256" key="4">
    <source>
        <dbReference type="ARBA" id="ARBA00022912"/>
    </source>
</evidence>
<dbReference type="SUPFAM" id="SSF52799">
    <property type="entry name" value="(Phosphotyrosine protein) phosphatases II"/>
    <property type="match status" value="1"/>
</dbReference>
<accession>A0A7M5WWS7</accession>
<dbReference type="PROSITE" id="PS00383">
    <property type="entry name" value="TYR_PHOSPHATASE_1"/>
    <property type="match status" value="1"/>
</dbReference>
<evidence type="ECO:0000259" key="5">
    <source>
        <dbReference type="PROSITE" id="PS50054"/>
    </source>
</evidence>
<dbReference type="SUPFAM" id="SSF52821">
    <property type="entry name" value="Rhodanese/Cell cycle control phosphatase"/>
    <property type="match status" value="1"/>
</dbReference>
<dbReference type="InterPro" id="IPR008343">
    <property type="entry name" value="MKP"/>
</dbReference>
<protein>
    <recommendedName>
        <fullName evidence="2">protein-tyrosine-phosphatase</fullName>
        <ecNumber evidence="2">3.1.3.48</ecNumber>
    </recommendedName>
</protein>
<dbReference type="InterPro" id="IPR000387">
    <property type="entry name" value="Tyr_Pase_dom"/>
</dbReference>
<dbReference type="SMART" id="SM00195">
    <property type="entry name" value="DSPc"/>
    <property type="match status" value="1"/>
</dbReference>
<dbReference type="Gene3D" id="3.40.250.10">
    <property type="entry name" value="Rhodanese-like domain"/>
    <property type="match status" value="1"/>
</dbReference>
<name>A0A7M5WWS7_9CNID</name>
<proteinExistence type="inferred from homology"/>
<evidence type="ECO:0000313" key="8">
    <source>
        <dbReference type="EnsemblMetazoa" id="CLYHEMP014409.3"/>
    </source>
</evidence>
<evidence type="ECO:0000259" key="6">
    <source>
        <dbReference type="PROSITE" id="PS50056"/>
    </source>
</evidence>
<keyword evidence="9" id="KW-1185">Reference proteome</keyword>
<sequence length="276" mass="31326">MTWLMKVKTISCDELANQICSLAYHVMCIDTRSMLQYNDNHVRDAINICCSKIIRRKLQYNRISVVDLIKNNNESQEEDLWNRLHQVVLYDEASWWGDGHRFNSQHALYILVEKLKQFVPSVALLDGGFSEFAYKFPKLCDSKIKSNCPLLSISTPCASAGSINCPPTKILPFLYLGCEEDALSEDILKTCHVKYVLNASHSAVDSPYCTTGRYLRIPIKDNSSENIVAWFQTAFDFIDKVKESDDHILIHCVGGVSRSATIAIAYVMKHFSLSLD</sequence>
<dbReference type="Proteomes" id="UP000594262">
    <property type="component" value="Unplaced"/>
</dbReference>
<keyword evidence="3" id="KW-0378">Hydrolase</keyword>
<comment type="similarity">
    <text evidence="1">Belongs to the protein-tyrosine phosphatase family. Non-receptor class dual specificity subfamily.</text>
</comment>
<dbReference type="Pfam" id="PF00782">
    <property type="entry name" value="DSPc"/>
    <property type="match status" value="1"/>
</dbReference>